<keyword evidence="1" id="KW-0812">Transmembrane</keyword>
<dbReference type="EMBL" id="MDYQ01000093">
    <property type="protein sequence ID" value="PRP82910.1"/>
    <property type="molecule type" value="Genomic_DNA"/>
</dbReference>
<dbReference type="Proteomes" id="UP000241769">
    <property type="component" value="Unassembled WGS sequence"/>
</dbReference>
<feature type="transmembrane region" description="Helical" evidence="1">
    <location>
        <begin position="20"/>
        <end position="41"/>
    </location>
</feature>
<evidence type="ECO:0000256" key="1">
    <source>
        <dbReference type="SAM" id="Phobius"/>
    </source>
</evidence>
<organism evidence="2 3">
    <name type="scientific">Planoprotostelium fungivorum</name>
    <dbReference type="NCBI Taxonomy" id="1890364"/>
    <lineage>
        <taxon>Eukaryota</taxon>
        <taxon>Amoebozoa</taxon>
        <taxon>Evosea</taxon>
        <taxon>Variosea</taxon>
        <taxon>Cavosteliida</taxon>
        <taxon>Cavosteliaceae</taxon>
        <taxon>Planoprotostelium</taxon>
    </lineage>
</organism>
<keyword evidence="1" id="KW-1133">Transmembrane helix</keyword>
<proteinExistence type="predicted"/>
<keyword evidence="1" id="KW-0472">Membrane</keyword>
<evidence type="ECO:0000313" key="3">
    <source>
        <dbReference type="Proteomes" id="UP000241769"/>
    </source>
</evidence>
<reference evidence="2 3" key="1">
    <citation type="journal article" date="2018" name="Genome Biol. Evol.">
        <title>Multiple Roots of Fruiting Body Formation in Amoebozoa.</title>
        <authorList>
            <person name="Hillmann F."/>
            <person name="Forbes G."/>
            <person name="Novohradska S."/>
            <person name="Ferling I."/>
            <person name="Riege K."/>
            <person name="Groth M."/>
            <person name="Westermann M."/>
            <person name="Marz M."/>
            <person name="Spaller T."/>
            <person name="Winckler T."/>
            <person name="Schaap P."/>
            <person name="Glockner G."/>
        </authorList>
    </citation>
    <scope>NUCLEOTIDE SEQUENCE [LARGE SCALE GENOMIC DNA]</scope>
    <source>
        <strain evidence="2 3">Jena</strain>
    </source>
</reference>
<keyword evidence="3" id="KW-1185">Reference proteome</keyword>
<evidence type="ECO:0000313" key="2">
    <source>
        <dbReference type="EMBL" id="PRP82910.1"/>
    </source>
</evidence>
<comment type="caution">
    <text evidence="2">The sequence shown here is derived from an EMBL/GenBank/DDBJ whole genome shotgun (WGS) entry which is preliminary data.</text>
</comment>
<name>A0A2P6NG29_9EUKA</name>
<sequence length="133" mass="14693">MVTPQTNATNTRVIKEPLLLISPILSCVLVSMSSTFSADVLRRYTWLRPIPSIALGANVLWGIQILSGNRITEDDRVGKAASLCLGAWGVTQLLAPKVTYRKRLRGGPRNIMIGVLNWSLAATHGRRRKVYSH</sequence>
<dbReference type="AlphaFoldDB" id="A0A2P6NG29"/>
<feature type="transmembrane region" description="Helical" evidence="1">
    <location>
        <begin position="53"/>
        <end position="71"/>
    </location>
</feature>
<gene>
    <name evidence="2" type="ORF">PROFUN_06687</name>
</gene>
<accession>A0A2P6NG29</accession>
<protein>
    <submittedName>
        <fullName evidence="2">Uncharacterized protein</fullName>
    </submittedName>
</protein>
<dbReference type="InParanoid" id="A0A2P6NG29"/>